<feature type="compositionally biased region" description="Polar residues" evidence="1">
    <location>
        <begin position="156"/>
        <end position="165"/>
    </location>
</feature>
<feature type="region of interest" description="Disordered" evidence="1">
    <location>
        <begin position="1"/>
        <end position="30"/>
    </location>
</feature>
<feature type="region of interest" description="Disordered" evidence="1">
    <location>
        <begin position="531"/>
        <end position="550"/>
    </location>
</feature>
<gene>
    <name evidence="2" type="ORF">RMAR1173_LOCUS17688</name>
</gene>
<accession>A0A7S2SQC5</accession>
<dbReference type="EMBL" id="HBHJ01026774">
    <property type="protein sequence ID" value="CAD9706697.1"/>
    <property type="molecule type" value="Transcribed_RNA"/>
</dbReference>
<feature type="region of interest" description="Disordered" evidence="1">
    <location>
        <begin position="156"/>
        <end position="179"/>
    </location>
</feature>
<evidence type="ECO:0000256" key="1">
    <source>
        <dbReference type="SAM" id="MobiDB-lite"/>
    </source>
</evidence>
<proteinExistence type="predicted"/>
<dbReference type="AlphaFoldDB" id="A0A7S2SQC5"/>
<sequence length="622" mass="67308">MCPPSGLTSRAGEVPLGGLDPLQPLPPGLAFRPPLRPLFVKLPAGAPTDAVSPRKPSTPLAAPSPVSESQAVPLPDGGMVELHSGHSAEDLPMLRAATALHFMEDDRKAQVGASSVEGTTFMPLAPAPGARPCLPALSTTKTTVAMEPTVLQSSILQSATASSTAPARGTGRKKGPRRRQLWTASMALPARHVFSDSHLVRSIASQIKLTMVFQLQPESSSMQGGRRVPGKLALVSGDANCLGNAIRIIQNAVLAEFVPEMRDVRLDTLKLRLMDLVCHSNAEREIRMTNLRSRYAERFGTELIPTLYGKRDPTSLVKLLGCFSIEIVRDDKLIKPAELILSAKGQDSAMDLHCKMHMRYFSPTRKEYIVQRLQDVISGLMARHPDATMPKGKSLVVITQGAVAPAPEASAPSQISPHIDPEFAQCLAAIDDTGVLEEFLGEVHNRWRPDVGEKKKTLIAWLDETARRFLEQRFLTPRLTSVPDFVEASKGGTVPVEGYTFGTNGRLTGYFANDCVELHTVGTCLSPDRAVVRPPSSSASQSHREHGPKGMALGQLMDLDHRLLLPTMRPRALAKKPVFVFDAKASLRSFSLRPGDSPPSVMDAALRCPESPPLLDLDLLGI</sequence>
<reference evidence="2" key="1">
    <citation type="submission" date="2021-01" db="EMBL/GenBank/DDBJ databases">
        <authorList>
            <person name="Corre E."/>
            <person name="Pelletier E."/>
            <person name="Niang G."/>
            <person name="Scheremetjew M."/>
            <person name="Finn R."/>
            <person name="Kale V."/>
            <person name="Holt S."/>
            <person name="Cochrane G."/>
            <person name="Meng A."/>
            <person name="Brown T."/>
            <person name="Cohen L."/>
        </authorList>
    </citation>
    <scope>NUCLEOTIDE SEQUENCE</scope>
    <source>
        <strain evidence="2">CCMP1243</strain>
    </source>
</reference>
<organism evidence="2">
    <name type="scientific">Rhizochromulina marina</name>
    <dbReference type="NCBI Taxonomy" id="1034831"/>
    <lineage>
        <taxon>Eukaryota</taxon>
        <taxon>Sar</taxon>
        <taxon>Stramenopiles</taxon>
        <taxon>Ochrophyta</taxon>
        <taxon>Dictyochophyceae</taxon>
        <taxon>Rhizochromulinales</taxon>
        <taxon>Rhizochromulina</taxon>
    </lineage>
</organism>
<evidence type="ECO:0000313" key="2">
    <source>
        <dbReference type="EMBL" id="CAD9706697.1"/>
    </source>
</evidence>
<feature type="compositionally biased region" description="Basic residues" evidence="1">
    <location>
        <begin position="170"/>
        <end position="179"/>
    </location>
</feature>
<protein>
    <submittedName>
        <fullName evidence="2">Uncharacterized protein</fullName>
    </submittedName>
</protein>
<name>A0A7S2SQC5_9STRA</name>
<feature type="region of interest" description="Disordered" evidence="1">
    <location>
        <begin position="47"/>
        <end position="70"/>
    </location>
</feature>